<organism evidence="2 3">
    <name type="scientific">Methanolobus vulcani</name>
    <dbReference type="NCBI Taxonomy" id="38026"/>
    <lineage>
        <taxon>Archaea</taxon>
        <taxon>Methanobacteriati</taxon>
        <taxon>Methanobacteriota</taxon>
        <taxon>Stenosarchaea group</taxon>
        <taxon>Methanomicrobia</taxon>
        <taxon>Methanosarcinales</taxon>
        <taxon>Methanosarcinaceae</taxon>
        <taxon>Methanolobus</taxon>
    </lineage>
</organism>
<keyword evidence="3" id="KW-1185">Reference proteome</keyword>
<accession>A0A7Z8P0A7</accession>
<evidence type="ECO:0000313" key="2">
    <source>
        <dbReference type="EMBL" id="TQD23485.1"/>
    </source>
</evidence>
<evidence type="ECO:0000256" key="1">
    <source>
        <dbReference type="SAM" id="Phobius"/>
    </source>
</evidence>
<proteinExistence type="predicted"/>
<comment type="caution">
    <text evidence="2">The sequence shown here is derived from an EMBL/GenBank/DDBJ whole genome shotgun (WGS) entry which is preliminary data.</text>
</comment>
<sequence>MNQKYGAIILAAIMVLSVFSYFVASFVGNSNDVEDTSTDVQDAPGFEVIGGTHFSAEMNSLSDGLAFTPEGMTNAIYVDYSRTYGTPLQDYNVTDLYMYYNTMMITRYSAYNITGSYGFEADKLNPEVVGFNYTIADSYNGYSLLFRGNGIYNIIGTPTLLGDVGTLEKVIDVASGTSPASDEFNEIMGYVTPGAEYQVLISTDTLADQHYLEYRNMNDGNYSKTEIFLNPLDSTVDTVSKLEANCTARNLVYNTSTYDDGNILKVVVTANTTNFINLVTEQYY</sequence>
<dbReference type="Proteomes" id="UP000319335">
    <property type="component" value="Unassembled WGS sequence"/>
</dbReference>
<keyword evidence="1" id="KW-0472">Membrane</keyword>
<dbReference type="RefSeq" id="WP_154810799.1">
    <property type="nucleotide sequence ID" value="NZ_VIAQ01000020.1"/>
</dbReference>
<dbReference type="EMBL" id="VIAQ01000020">
    <property type="protein sequence ID" value="TQD23485.1"/>
    <property type="molecule type" value="Genomic_DNA"/>
</dbReference>
<keyword evidence="1" id="KW-1133">Transmembrane helix</keyword>
<protein>
    <submittedName>
        <fullName evidence="2">Uncharacterized protein</fullName>
    </submittedName>
</protein>
<evidence type="ECO:0000313" key="3">
    <source>
        <dbReference type="Proteomes" id="UP000319335"/>
    </source>
</evidence>
<dbReference type="AlphaFoldDB" id="A0A7Z8P0A7"/>
<name>A0A7Z8P0A7_9EURY</name>
<feature type="transmembrane region" description="Helical" evidence="1">
    <location>
        <begin position="7"/>
        <end position="27"/>
    </location>
</feature>
<dbReference type="OrthoDB" id="147885at2157"/>
<keyword evidence="1" id="KW-0812">Transmembrane</keyword>
<gene>
    <name evidence="2" type="ORF">FKV42_13240</name>
</gene>
<reference evidence="2 3" key="1">
    <citation type="submission" date="2019-06" db="EMBL/GenBank/DDBJ databases">
        <title>Draft genome sequence of Methanolobus vulcani B1d.</title>
        <authorList>
            <person name="Creighbaum A.J."/>
            <person name="Ticak T."/>
            <person name="Hariraju D."/>
            <person name="Arivett B.A."/>
            <person name="Ferguson D.J.Jr."/>
        </authorList>
    </citation>
    <scope>NUCLEOTIDE SEQUENCE [LARGE SCALE GENOMIC DNA]</scope>
    <source>
        <strain evidence="2 3">B1d</strain>
    </source>
</reference>